<gene>
    <name evidence="2" type="ORF">SAMN05444366_1237</name>
</gene>
<keyword evidence="3" id="KW-1185">Reference proteome</keyword>
<dbReference type="GO" id="GO:0016747">
    <property type="term" value="F:acyltransferase activity, transferring groups other than amino-acyl groups"/>
    <property type="evidence" value="ECO:0007669"/>
    <property type="project" value="InterPro"/>
</dbReference>
<dbReference type="RefSeq" id="WP_072970725.1">
    <property type="nucleotide sequence ID" value="NZ_FRBY01000002.1"/>
</dbReference>
<dbReference type="InterPro" id="IPR000182">
    <property type="entry name" value="GNAT_dom"/>
</dbReference>
<dbReference type="InterPro" id="IPR016181">
    <property type="entry name" value="Acyl_CoA_acyltransferase"/>
</dbReference>
<dbReference type="Gene3D" id="3.40.630.30">
    <property type="match status" value="1"/>
</dbReference>
<dbReference type="Pfam" id="PF13673">
    <property type="entry name" value="Acetyltransf_10"/>
    <property type="match status" value="1"/>
</dbReference>
<dbReference type="EMBL" id="FRBY01000002">
    <property type="protein sequence ID" value="SHL69481.1"/>
    <property type="molecule type" value="Genomic_DNA"/>
</dbReference>
<name>A0A1M7CQD3_9FLAO</name>
<dbReference type="PANTHER" id="PTHR43617">
    <property type="entry name" value="L-AMINO ACID N-ACETYLTRANSFERASE"/>
    <property type="match status" value="1"/>
</dbReference>
<dbReference type="PROSITE" id="PS51186">
    <property type="entry name" value="GNAT"/>
    <property type="match status" value="1"/>
</dbReference>
<feature type="domain" description="N-acetyltransferase" evidence="1">
    <location>
        <begin position="1"/>
        <end position="150"/>
    </location>
</feature>
<protein>
    <submittedName>
        <fullName evidence="2">Acetyltransferase (GNAT) domain-containing protein</fullName>
    </submittedName>
</protein>
<proteinExistence type="predicted"/>
<evidence type="ECO:0000313" key="3">
    <source>
        <dbReference type="Proteomes" id="UP000184121"/>
    </source>
</evidence>
<dbReference type="CDD" id="cd04301">
    <property type="entry name" value="NAT_SF"/>
    <property type="match status" value="1"/>
</dbReference>
<evidence type="ECO:0000313" key="2">
    <source>
        <dbReference type="EMBL" id="SHL69481.1"/>
    </source>
</evidence>
<dbReference type="STRING" id="29534.SAMN05444366_1237"/>
<keyword evidence="2" id="KW-0808">Transferase</keyword>
<reference evidence="3" key="1">
    <citation type="submission" date="2016-11" db="EMBL/GenBank/DDBJ databases">
        <authorList>
            <person name="Varghese N."/>
            <person name="Submissions S."/>
        </authorList>
    </citation>
    <scope>NUCLEOTIDE SEQUENCE [LARGE SCALE GENOMIC DNA]</scope>
    <source>
        <strain evidence="3">DSM 1811</strain>
    </source>
</reference>
<evidence type="ECO:0000259" key="1">
    <source>
        <dbReference type="PROSITE" id="PS51186"/>
    </source>
</evidence>
<dbReference type="Proteomes" id="UP000184121">
    <property type="component" value="Unassembled WGS sequence"/>
</dbReference>
<accession>A0A1M7CQD3</accession>
<dbReference type="OrthoDB" id="9789605at2"/>
<dbReference type="InterPro" id="IPR050276">
    <property type="entry name" value="MshD_Acetyltransferase"/>
</dbReference>
<organism evidence="2 3">
    <name type="scientific">Flavobacterium saccharophilum</name>
    <dbReference type="NCBI Taxonomy" id="29534"/>
    <lineage>
        <taxon>Bacteria</taxon>
        <taxon>Pseudomonadati</taxon>
        <taxon>Bacteroidota</taxon>
        <taxon>Flavobacteriia</taxon>
        <taxon>Flavobacteriales</taxon>
        <taxon>Flavobacteriaceae</taxon>
        <taxon>Flavobacterium</taxon>
    </lineage>
</organism>
<dbReference type="AlphaFoldDB" id="A0A1M7CQD3"/>
<dbReference type="SUPFAM" id="SSF55729">
    <property type="entry name" value="Acyl-CoA N-acyltransferases (Nat)"/>
    <property type="match status" value="1"/>
</dbReference>
<sequence length="152" mass="17601">MTIEKAISDDHQILTEITKKSKAYWGYSEEQIENWTQFLTVTPAYIDANAVYKLTLENKLAGYYSFLFEDEKTVKLDNLFVLPEYIGKGLGKILMRHFLLEMNKTSVNKIILNSEPNAELFYAKLGFVKTGQIETSIKDRFMPIMELNIKSE</sequence>